<evidence type="ECO:0000313" key="2">
    <source>
        <dbReference type="Proteomes" id="UP000275368"/>
    </source>
</evidence>
<proteinExistence type="predicted"/>
<name>A0A3G9JBL2_9BACL</name>
<protein>
    <submittedName>
        <fullName evidence="1">Uncharacterized protein</fullName>
    </submittedName>
</protein>
<dbReference type="Proteomes" id="UP000275368">
    <property type="component" value="Chromosome"/>
</dbReference>
<dbReference type="RefSeq" id="WP_221226691.1">
    <property type="nucleotide sequence ID" value="NZ_AP019308.1"/>
</dbReference>
<sequence length="111" mass="12577">MLSLQSLSEWLNSNTHKDIIIKKQEEGDLDEVHLRLSGIDYRGVQMDAIDEYTSDHALLLHGNGIVINDGNELALPLHIFEIPLHGLSRAEVNEGSFFLETERATYLLHLQ</sequence>
<dbReference type="InterPro" id="IPR058926">
    <property type="entry name" value="YmzB-like"/>
</dbReference>
<dbReference type="Pfam" id="PF25846">
    <property type="entry name" value="YmzB"/>
    <property type="match status" value="1"/>
</dbReference>
<reference evidence="1 2" key="1">
    <citation type="submission" date="2018-11" db="EMBL/GenBank/DDBJ databases">
        <title>Complete genome sequence of Paenibacillus baekrokdamisoli strain KCTC 33723.</title>
        <authorList>
            <person name="Kang S.W."/>
            <person name="Lee K.C."/>
            <person name="Kim K.K."/>
            <person name="Kim J.S."/>
            <person name="Kim D.S."/>
            <person name="Ko S.H."/>
            <person name="Yang S.H."/>
            <person name="Lee J.S."/>
        </authorList>
    </citation>
    <scope>NUCLEOTIDE SEQUENCE [LARGE SCALE GENOMIC DNA]</scope>
    <source>
        <strain evidence="1 2">KCTC 33723</strain>
    </source>
</reference>
<keyword evidence="2" id="KW-1185">Reference proteome</keyword>
<dbReference type="KEGG" id="pbk:Back11_20090"/>
<gene>
    <name evidence="1" type="ORF">Back11_20090</name>
</gene>
<evidence type="ECO:0000313" key="1">
    <source>
        <dbReference type="EMBL" id="BBH20664.1"/>
    </source>
</evidence>
<organism evidence="1 2">
    <name type="scientific">Paenibacillus baekrokdamisoli</name>
    <dbReference type="NCBI Taxonomy" id="1712516"/>
    <lineage>
        <taxon>Bacteria</taxon>
        <taxon>Bacillati</taxon>
        <taxon>Bacillota</taxon>
        <taxon>Bacilli</taxon>
        <taxon>Bacillales</taxon>
        <taxon>Paenibacillaceae</taxon>
        <taxon>Paenibacillus</taxon>
    </lineage>
</organism>
<dbReference type="AlphaFoldDB" id="A0A3G9JBL2"/>
<accession>A0A3G9JBL2</accession>
<dbReference type="EMBL" id="AP019308">
    <property type="protein sequence ID" value="BBH20664.1"/>
    <property type="molecule type" value="Genomic_DNA"/>
</dbReference>